<sequence length="265" mass="28124">MRTVSPTTFYLMNTLLCAQYVYATLGPTDLTLNSMCTSQSQNTAGLCANNTCIAQKACDNMPGDVDPTGWISVANPQCDSQVVFDVDWSATNGVQKVGLVKFLWGDRQSGAVLLSFKAPPPATVDYVAVNIGYQNNQTDKYNYFDLEGAGMAPSAIGLRLVFSQLTLNQGTCYVAMQEVAAYSSDGNFSSAPSSGLNTGAKFGIAIGVILGAGLLAAGAHFVTKQFNAKNRRNDVSLKIISGEHQTAEAPAVNPFRDPSLRAVPL</sequence>
<evidence type="ECO:0000313" key="4">
    <source>
        <dbReference type="Proteomes" id="UP000319731"/>
    </source>
</evidence>
<accession>A0A507C4G2</accession>
<keyword evidence="1" id="KW-1133">Transmembrane helix</keyword>
<feature type="transmembrane region" description="Helical" evidence="1">
    <location>
        <begin position="202"/>
        <end position="222"/>
    </location>
</feature>
<keyword evidence="1" id="KW-0812">Transmembrane</keyword>
<proteinExistence type="predicted"/>
<keyword evidence="2" id="KW-0732">Signal</keyword>
<dbReference type="Proteomes" id="UP000319731">
    <property type="component" value="Unassembled WGS sequence"/>
</dbReference>
<dbReference type="EMBL" id="QEAO01000014">
    <property type="protein sequence ID" value="TPX34371.1"/>
    <property type="molecule type" value="Genomic_DNA"/>
</dbReference>
<evidence type="ECO:0000313" key="3">
    <source>
        <dbReference type="EMBL" id="TPX34371.1"/>
    </source>
</evidence>
<feature type="chain" id="PRO_5021427909" description="DOMON domain-containing protein" evidence="2">
    <location>
        <begin position="24"/>
        <end position="265"/>
    </location>
</feature>
<dbReference type="RefSeq" id="XP_031025135.1">
    <property type="nucleotide sequence ID" value="XM_031168929.1"/>
</dbReference>
<evidence type="ECO:0000256" key="2">
    <source>
        <dbReference type="SAM" id="SignalP"/>
    </source>
</evidence>
<dbReference type="AlphaFoldDB" id="A0A507C4G2"/>
<keyword evidence="4" id="KW-1185">Reference proteome</keyword>
<name>A0A507C4G2_9FUNG</name>
<reference evidence="3 4" key="1">
    <citation type="journal article" date="2019" name="Sci. Rep.">
        <title>Comparative genomics of chytrid fungi reveal insights into the obligate biotrophic and pathogenic lifestyle of Synchytrium endobioticum.</title>
        <authorList>
            <person name="van de Vossenberg B.T.L.H."/>
            <person name="Warris S."/>
            <person name="Nguyen H.D.T."/>
            <person name="van Gent-Pelzer M.P.E."/>
            <person name="Joly D.L."/>
            <person name="van de Geest H.C."/>
            <person name="Bonants P.J.M."/>
            <person name="Smith D.S."/>
            <person name="Levesque C.A."/>
            <person name="van der Lee T.A.J."/>
        </authorList>
    </citation>
    <scope>NUCLEOTIDE SEQUENCE [LARGE SCALE GENOMIC DNA]</scope>
    <source>
        <strain evidence="3 4">JEL517</strain>
    </source>
</reference>
<dbReference type="GeneID" id="42004226"/>
<organism evidence="3 4">
    <name type="scientific">Synchytrium microbalum</name>
    <dbReference type="NCBI Taxonomy" id="1806994"/>
    <lineage>
        <taxon>Eukaryota</taxon>
        <taxon>Fungi</taxon>
        <taxon>Fungi incertae sedis</taxon>
        <taxon>Chytridiomycota</taxon>
        <taxon>Chytridiomycota incertae sedis</taxon>
        <taxon>Chytridiomycetes</taxon>
        <taxon>Synchytriales</taxon>
        <taxon>Synchytriaceae</taxon>
        <taxon>Synchytrium</taxon>
    </lineage>
</organism>
<protein>
    <recommendedName>
        <fullName evidence="5">DOMON domain-containing protein</fullName>
    </recommendedName>
</protein>
<keyword evidence="1" id="KW-0472">Membrane</keyword>
<feature type="signal peptide" evidence="2">
    <location>
        <begin position="1"/>
        <end position="23"/>
    </location>
</feature>
<evidence type="ECO:0000256" key="1">
    <source>
        <dbReference type="SAM" id="Phobius"/>
    </source>
</evidence>
<dbReference type="OrthoDB" id="10572458at2759"/>
<comment type="caution">
    <text evidence="3">The sequence shown here is derived from an EMBL/GenBank/DDBJ whole genome shotgun (WGS) entry which is preliminary data.</text>
</comment>
<gene>
    <name evidence="3" type="ORF">SmJEL517_g03001</name>
</gene>
<evidence type="ECO:0008006" key="5">
    <source>
        <dbReference type="Google" id="ProtNLM"/>
    </source>
</evidence>